<reference evidence="1" key="1">
    <citation type="submission" date="2007-10" db="EMBL/GenBank/DDBJ databases">
        <title>Classification and functional annotation of ESTs from venom glands of Isometrus maculatus.</title>
        <authorList>
            <person name="Li W."/>
            <person name="Ma Y."/>
            <person name="Zhao R."/>
            <person name="Cao Z."/>
        </authorList>
    </citation>
    <scope>NUCLEOTIDE SEQUENCE</scope>
    <source>
        <tissue evidence="1">Venom gland</tissue>
    </source>
</reference>
<organism evidence="1">
    <name type="scientific">Isometrus maculatus</name>
    <name type="common">Lesser brown scorpion</name>
    <name type="synonym">Scorpio maculatus</name>
    <dbReference type="NCBI Taxonomy" id="497827"/>
    <lineage>
        <taxon>Eukaryota</taxon>
        <taxon>Metazoa</taxon>
        <taxon>Ecdysozoa</taxon>
        <taxon>Arthropoda</taxon>
        <taxon>Chelicerata</taxon>
        <taxon>Arachnida</taxon>
        <taxon>Scorpiones</taxon>
        <taxon>Buthida</taxon>
        <taxon>Buthoidea</taxon>
        <taxon>Buthidae</taxon>
        <taxon>Isometrus</taxon>
    </lineage>
</organism>
<name>A0A0U1U063_ISOMC</name>
<dbReference type="AlphaFoldDB" id="A0A0U1U063"/>
<proteinExistence type="evidence at transcript level"/>
<accession>A0A0U1U063</accession>
<sequence length="33" mass="4141">WEKSMKTMDLAFREGLSPIRPQFYYHQNRILQR</sequence>
<feature type="non-terminal residue" evidence="1">
    <location>
        <position position="1"/>
    </location>
</feature>
<dbReference type="EMBL" id="EU252251">
    <property type="protein sequence ID" value="ACD11836.1"/>
    <property type="molecule type" value="mRNA"/>
</dbReference>
<evidence type="ECO:0000313" key="1">
    <source>
        <dbReference type="EMBL" id="ACD11836.1"/>
    </source>
</evidence>
<protein>
    <submittedName>
        <fullName evidence="1">Uncharacterized protein</fullName>
    </submittedName>
</protein>